<evidence type="ECO:0000313" key="2">
    <source>
        <dbReference type="EMBL" id="KAA8535469.1"/>
    </source>
</evidence>
<keyword evidence="3" id="KW-1185">Reference proteome</keyword>
<feature type="region of interest" description="Disordered" evidence="1">
    <location>
        <begin position="52"/>
        <end position="75"/>
    </location>
</feature>
<feature type="compositionally biased region" description="Low complexity" evidence="1">
    <location>
        <begin position="159"/>
        <end position="176"/>
    </location>
</feature>
<evidence type="ECO:0000256" key="1">
    <source>
        <dbReference type="SAM" id="MobiDB-lite"/>
    </source>
</evidence>
<reference evidence="2 3" key="1">
    <citation type="submission" date="2019-09" db="EMBL/GenBank/DDBJ databases">
        <title>A chromosome-level genome assembly of the Chinese tupelo Nyssa sinensis.</title>
        <authorList>
            <person name="Yang X."/>
            <person name="Kang M."/>
            <person name="Yang Y."/>
            <person name="Xiong H."/>
            <person name="Wang M."/>
            <person name="Zhang Z."/>
            <person name="Wang Z."/>
            <person name="Wu H."/>
            <person name="Ma T."/>
            <person name="Liu J."/>
            <person name="Xi Z."/>
        </authorList>
    </citation>
    <scope>NUCLEOTIDE SEQUENCE [LARGE SCALE GENOMIC DNA]</scope>
    <source>
        <strain evidence="2">J267</strain>
        <tissue evidence="2">Leaf</tissue>
    </source>
</reference>
<feature type="region of interest" description="Disordered" evidence="1">
    <location>
        <begin position="1"/>
        <end position="28"/>
    </location>
</feature>
<dbReference type="EMBL" id="CM018040">
    <property type="protein sequence ID" value="KAA8535469.1"/>
    <property type="molecule type" value="Genomic_DNA"/>
</dbReference>
<protein>
    <submittedName>
        <fullName evidence="2">Uncharacterized protein</fullName>
    </submittedName>
</protein>
<evidence type="ECO:0000313" key="3">
    <source>
        <dbReference type="Proteomes" id="UP000325577"/>
    </source>
</evidence>
<accession>A0A5J5AYN1</accession>
<sequence>MLRRTVKTEVTNSLFHDPTTPRSKSLKDNFFPDKDLADNKMIAVLEKSETMKPARKKINSTPMKVRRSSLMPMRSSAKSELSGLVEGRSVCLKSKSLINGLMEKLDKKKRVLRRRVNEAMESMSFPLLKKILKEFLRISIKPIGLAHPSESDTREDHLPQISPSISAKPSKPHSSPCSAVKYPYIVKNCRQL</sequence>
<organism evidence="2 3">
    <name type="scientific">Nyssa sinensis</name>
    <dbReference type="NCBI Taxonomy" id="561372"/>
    <lineage>
        <taxon>Eukaryota</taxon>
        <taxon>Viridiplantae</taxon>
        <taxon>Streptophyta</taxon>
        <taxon>Embryophyta</taxon>
        <taxon>Tracheophyta</taxon>
        <taxon>Spermatophyta</taxon>
        <taxon>Magnoliopsida</taxon>
        <taxon>eudicotyledons</taxon>
        <taxon>Gunneridae</taxon>
        <taxon>Pentapetalae</taxon>
        <taxon>asterids</taxon>
        <taxon>Cornales</taxon>
        <taxon>Nyssaceae</taxon>
        <taxon>Nyssa</taxon>
    </lineage>
</organism>
<gene>
    <name evidence="2" type="ORF">F0562_030472</name>
</gene>
<dbReference type="Proteomes" id="UP000325577">
    <property type="component" value="Linkage Group LG17"/>
</dbReference>
<name>A0A5J5AYN1_9ASTE</name>
<proteinExistence type="predicted"/>
<feature type="region of interest" description="Disordered" evidence="1">
    <location>
        <begin position="146"/>
        <end position="176"/>
    </location>
</feature>
<feature type="compositionally biased region" description="Basic and acidic residues" evidence="1">
    <location>
        <begin position="149"/>
        <end position="158"/>
    </location>
</feature>
<dbReference type="AlphaFoldDB" id="A0A5J5AYN1"/>